<dbReference type="Gene3D" id="3.10.129.10">
    <property type="entry name" value="Hotdog Thioesterase"/>
    <property type="match status" value="1"/>
</dbReference>
<organism evidence="3 4">
    <name type="scientific">Maritalea porphyrae</name>
    <dbReference type="NCBI Taxonomy" id="880732"/>
    <lineage>
        <taxon>Bacteria</taxon>
        <taxon>Pseudomonadati</taxon>
        <taxon>Pseudomonadota</taxon>
        <taxon>Alphaproteobacteria</taxon>
        <taxon>Hyphomicrobiales</taxon>
        <taxon>Devosiaceae</taxon>
        <taxon>Maritalea</taxon>
    </lineage>
</organism>
<keyword evidence="2" id="KW-0378">Hydrolase</keyword>
<dbReference type="PIRSF" id="PIRSF003230">
    <property type="entry name" value="YbgC"/>
    <property type="match status" value="1"/>
</dbReference>
<dbReference type="EMBL" id="BSNI01000001">
    <property type="protein sequence ID" value="GLQ16224.1"/>
    <property type="molecule type" value="Genomic_DNA"/>
</dbReference>
<keyword evidence="4" id="KW-1185">Reference proteome</keyword>
<dbReference type="PANTHER" id="PTHR31793">
    <property type="entry name" value="4-HYDROXYBENZOYL-COA THIOESTERASE FAMILY MEMBER"/>
    <property type="match status" value="1"/>
</dbReference>
<evidence type="ECO:0000256" key="1">
    <source>
        <dbReference type="ARBA" id="ARBA00005953"/>
    </source>
</evidence>
<dbReference type="InterPro" id="IPR029069">
    <property type="entry name" value="HotDog_dom_sf"/>
</dbReference>
<comment type="similarity">
    <text evidence="1">Belongs to the 4-hydroxybenzoyl-CoA thioesterase family.</text>
</comment>
<comment type="caution">
    <text evidence="3">The sequence shown here is derived from an EMBL/GenBank/DDBJ whole genome shotgun (WGS) entry which is preliminary data.</text>
</comment>
<dbReference type="NCBIfam" id="TIGR02799">
    <property type="entry name" value="thio_ybgC"/>
    <property type="match status" value="1"/>
</dbReference>
<evidence type="ECO:0000313" key="3">
    <source>
        <dbReference type="EMBL" id="GLQ16224.1"/>
    </source>
</evidence>
<dbReference type="InterPro" id="IPR014166">
    <property type="entry name" value="Tol-Pal_acyl-CoA_thioesterase"/>
</dbReference>
<evidence type="ECO:0000256" key="2">
    <source>
        <dbReference type="ARBA" id="ARBA00022801"/>
    </source>
</evidence>
<dbReference type="PANTHER" id="PTHR31793:SF37">
    <property type="entry name" value="ACYL-COA THIOESTER HYDROLASE YBGC"/>
    <property type="match status" value="1"/>
</dbReference>
<protein>
    <submittedName>
        <fullName evidence="3">Tol-pal system-associated acyl-CoA thioesterase</fullName>
    </submittedName>
</protein>
<gene>
    <name evidence="3" type="ORF">GCM10007879_04730</name>
</gene>
<dbReference type="InterPro" id="IPR006684">
    <property type="entry name" value="YbgC/YbaW"/>
</dbReference>
<dbReference type="InterPro" id="IPR050563">
    <property type="entry name" value="4-hydroxybenzoyl-CoA_TE"/>
</dbReference>
<name>A0ABQ5UN12_9HYPH</name>
<dbReference type="SUPFAM" id="SSF54637">
    <property type="entry name" value="Thioesterase/thiol ester dehydrase-isomerase"/>
    <property type="match status" value="1"/>
</dbReference>
<dbReference type="Pfam" id="PF13279">
    <property type="entry name" value="4HBT_2"/>
    <property type="match status" value="1"/>
</dbReference>
<dbReference type="NCBIfam" id="TIGR00051">
    <property type="entry name" value="YbgC/FadM family acyl-CoA thioesterase"/>
    <property type="match status" value="1"/>
</dbReference>
<accession>A0ABQ5UN12</accession>
<sequence length="148" mass="17018">MSISVNNQDFQFGGQLTSDGGHLFPVRIYYEDTDFTGNVYHAAYLKFFERARTEFLRARNVDHQTLLAEDGVAFAVRSINIDYEKAARIDDVLEVSTSVKELRGPKLILEQELRRDIEVITRAQVVVVTIKPDGRPTRMPQRLRKAFE</sequence>
<dbReference type="Proteomes" id="UP001161405">
    <property type="component" value="Unassembled WGS sequence"/>
</dbReference>
<proteinExistence type="inferred from homology"/>
<reference evidence="3" key="2">
    <citation type="submission" date="2023-01" db="EMBL/GenBank/DDBJ databases">
        <title>Draft genome sequence of Maritalea porphyrae strain NBRC 107169.</title>
        <authorList>
            <person name="Sun Q."/>
            <person name="Mori K."/>
        </authorList>
    </citation>
    <scope>NUCLEOTIDE SEQUENCE</scope>
    <source>
        <strain evidence="3">NBRC 107169</strain>
    </source>
</reference>
<evidence type="ECO:0000313" key="4">
    <source>
        <dbReference type="Proteomes" id="UP001161405"/>
    </source>
</evidence>
<dbReference type="CDD" id="cd00586">
    <property type="entry name" value="4HBT"/>
    <property type="match status" value="1"/>
</dbReference>
<reference evidence="3" key="1">
    <citation type="journal article" date="2014" name="Int. J. Syst. Evol. Microbiol.">
        <title>Complete genome of a new Firmicutes species belonging to the dominant human colonic microbiota ('Ruminococcus bicirculans') reveals two chromosomes and a selective capacity to utilize plant glucans.</title>
        <authorList>
            <consortium name="NISC Comparative Sequencing Program"/>
            <person name="Wegmann U."/>
            <person name="Louis P."/>
            <person name="Goesmann A."/>
            <person name="Henrissat B."/>
            <person name="Duncan S.H."/>
            <person name="Flint H.J."/>
        </authorList>
    </citation>
    <scope>NUCLEOTIDE SEQUENCE</scope>
    <source>
        <strain evidence="3">NBRC 107169</strain>
    </source>
</reference>